<proteinExistence type="predicted"/>
<reference evidence="1 2" key="1">
    <citation type="journal article" date="2022" name="Genome Biol. Evol.">
        <title>The Spruce Budworm Genome: Reconstructing the Evolutionary History of Antifreeze Proteins.</title>
        <authorList>
            <person name="Beliveau C."/>
            <person name="Gagne P."/>
            <person name="Picq S."/>
            <person name="Vernygora O."/>
            <person name="Keeling C.I."/>
            <person name="Pinkney K."/>
            <person name="Doucet D."/>
            <person name="Wen F."/>
            <person name="Johnston J.S."/>
            <person name="Maaroufi H."/>
            <person name="Boyle B."/>
            <person name="Laroche J."/>
            <person name="Dewar K."/>
            <person name="Juretic N."/>
            <person name="Blackburn G."/>
            <person name="Nisole A."/>
            <person name="Brunet B."/>
            <person name="Brandao M."/>
            <person name="Lumley L."/>
            <person name="Duan J."/>
            <person name="Quan G."/>
            <person name="Lucarotti C.J."/>
            <person name="Roe A.D."/>
            <person name="Sperling F.A.H."/>
            <person name="Levesque R.C."/>
            <person name="Cusson M."/>
        </authorList>
    </citation>
    <scope>NUCLEOTIDE SEQUENCE [LARGE SCALE GENOMIC DNA]</scope>
    <source>
        <strain evidence="1">Glfc:IPQL:Cfum</strain>
    </source>
</reference>
<dbReference type="EMBL" id="CM046120">
    <property type="protein sequence ID" value="KAI8437669.1"/>
    <property type="molecule type" value="Genomic_DNA"/>
</dbReference>
<organism evidence="1 2">
    <name type="scientific">Choristoneura fumiferana</name>
    <name type="common">Spruce budworm moth</name>
    <name type="synonym">Archips fumiferana</name>
    <dbReference type="NCBI Taxonomy" id="7141"/>
    <lineage>
        <taxon>Eukaryota</taxon>
        <taxon>Metazoa</taxon>
        <taxon>Ecdysozoa</taxon>
        <taxon>Arthropoda</taxon>
        <taxon>Hexapoda</taxon>
        <taxon>Insecta</taxon>
        <taxon>Pterygota</taxon>
        <taxon>Neoptera</taxon>
        <taxon>Endopterygota</taxon>
        <taxon>Lepidoptera</taxon>
        <taxon>Glossata</taxon>
        <taxon>Ditrysia</taxon>
        <taxon>Tortricoidea</taxon>
        <taxon>Tortricidae</taxon>
        <taxon>Tortricinae</taxon>
        <taxon>Choristoneura</taxon>
    </lineage>
</organism>
<evidence type="ECO:0000313" key="1">
    <source>
        <dbReference type="EMBL" id="KAI8437669.1"/>
    </source>
</evidence>
<comment type="caution">
    <text evidence="1">The sequence shown here is derived from an EMBL/GenBank/DDBJ whole genome shotgun (WGS) entry which is preliminary data.</text>
</comment>
<keyword evidence="2" id="KW-1185">Reference proteome</keyword>
<name>A0ACC0KMH4_CHOFU</name>
<evidence type="ECO:0000313" key="2">
    <source>
        <dbReference type="Proteomes" id="UP001064048"/>
    </source>
</evidence>
<dbReference type="Proteomes" id="UP001064048">
    <property type="component" value="Chromosome 20"/>
</dbReference>
<sequence length="486" mass="54585">MDPNMDKENLKAKTKIPLPVAPLPALPNHLLKKVNERQPLNTLAGPNTRNVANSVEQYPQSSAGPSNAKSKLINNRPKSPFIKIDTKFVTMRRGCDFSEFNVAAYKEDTRRKSVPSVICISDDEEHDNNAKENYFSDKDGHVYRKASTSTPAYYNLHTLQPARVKNIKRSLKRPHSRELQGVSPLPNRTKVDDGRVKRRLNFSQSVQDRLQSPDSYILTYLLLTEERGPVVTGIKNETRACVINWLMKINVSLHTDGNPAVLQTALRYLDSVLASSRITVENMQLIGATSFWIAAKMHGPVISAGKLVMYSDYAFEVKKLLEAEKIILSKLKYPRSTVVAHDFIYYFAWWCNNESPGEIEVAATFLCLCGMMANKALCQEYPSVIAAASVKNALLLLRKKELMPRLQKCSIFVAAENKATNMSHMCALLRQAVRTIASPNYSYNFIINQYGMPPKYVSYTIVTAANEIAVMDTRSTAGCSKTYSRE</sequence>
<gene>
    <name evidence="1" type="ORF">MSG28_011918</name>
</gene>
<accession>A0ACC0KMH4</accession>
<protein>
    <submittedName>
        <fullName evidence="1">Uncharacterized protein</fullName>
    </submittedName>
</protein>